<accession>A0A8J8CID5</accession>
<dbReference type="Proteomes" id="UP000646053">
    <property type="component" value="Unassembled WGS sequence"/>
</dbReference>
<protein>
    <submittedName>
        <fullName evidence="1">DUF1830 domain-containing protein</fullName>
    </submittedName>
</protein>
<reference evidence="1" key="1">
    <citation type="submission" date="2019-12" db="EMBL/GenBank/DDBJ databases">
        <title>High-Quality draft genome sequences of three cyanobacteria isolated from the limestone walls of the Old Cathedral of Coimbra.</title>
        <authorList>
            <person name="Tiago I."/>
            <person name="Soares F."/>
            <person name="Portugal A."/>
        </authorList>
    </citation>
    <scope>NUCLEOTIDE SEQUENCE</scope>
    <source>
        <strain evidence="1">A</strain>
    </source>
</reference>
<evidence type="ECO:0000313" key="1">
    <source>
        <dbReference type="EMBL" id="NDJ16371.1"/>
    </source>
</evidence>
<gene>
    <name evidence="1" type="ORF">GS601_03535</name>
</gene>
<name>A0A8J8CID5_9CYAN</name>
<comment type="caution">
    <text evidence="1">The sequence shown here is derived from an EMBL/GenBank/DDBJ whole genome shotgun (WGS) entry which is preliminary data.</text>
</comment>
<dbReference type="AlphaFoldDB" id="A0A8J8CID5"/>
<sequence>MTEFLPTANLSLILCCYANLTPQMQIIRIANSPDFYLERVAFPGEKLLFRAPFDAQLEVHTGMFVSSILSDTIACQTLKVKQPDALGAIADRLD</sequence>
<evidence type="ECO:0000313" key="2">
    <source>
        <dbReference type="Proteomes" id="UP000646053"/>
    </source>
</evidence>
<keyword evidence="2" id="KW-1185">Reference proteome</keyword>
<dbReference type="Pfam" id="PF08865">
    <property type="entry name" value="DUF1830"/>
    <property type="match status" value="1"/>
</dbReference>
<organism evidence="1 2">
    <name type="scientific">Myxacorys almedinensis A</name>
    <dbReference type="NCBI Taxonomy" id="2690445"/>
    <lineage>
        <taxon>Bacteria</taxon>
        <taxon>Bacillati</taxon>
        <taxon>Cyanobacteriota</taxon>
        <taxon>Cyanophyceae</taxon>
        <taxon>Leptolyngbyales</taxon>
        <taxon>Leptolyngbyaceae</taxon>
        <taxon>Myxacorys</taxon>
        <taxon>Myxacorys almedinensis</taxon>
    </lineage>
</organism>
<dbReference type="EMBL" id="WVIE01000003">
    <property type="protein sequence ID" value="NDJ16371.1"/>
    <property type="molecule type" value="Genomic_DNA"/>
</dbReference>
<dbReference type="RefSeq" id="WP_162421885.1">
    <property type="nucleotide sequence ID" value="NZ_WVIE01000003.1"/>
</dbReference>
<dbReference type="InterPro" id="IPR014964">
    <property type="entry name" value="DUF1830"/>
</dbReference>
<proteinExistence type="predicted"/>